<dbReference type="PANTHER" id="PTHR33755">
    <property type="entry name" value="TOXIN PARE1-RELATED"/>
    <property type="match status" value="1"/>
</dbReference>
<name>A0A3D8IR82_9HELI</name>
<dbReference type="InterPro" id="IPR051803">
    <property type="entry name" value="TA_system_RelE-like_toxin"/>
</dbReference>
<dbReference type="OrthoDB" id="1362197at2"/>
<comment type="similarity">
    <text evidence="1">Belongs to the RelE toxin family.</text>
</comment>
<reference evidence="3 4" key="1">
    <citation type="submission" date="2018-04" db="EMBL/GenBank/DDBJ databases">
        <title>Novel Campyloabacter and Helicobacter Species and Strains.</title>
        <authorList>
            <person name="Mannion A.J."/>
            <person name="Shen Z."/>
            <person name="Fox J.G."/>
        </authorList>
    </citation>
    <scope>NUCLEOTIDE SEQUENCE [LARGE SCALE GENOMIC DNA]</scope>
    <source>
        <strain evidence="3 4">MIT 12-6600</strain>
    </source>
</reference>
<dbReference type="InterPro" id="IPR007712">
    <property type="entry name" value="RelE/ParE_toxin"/>
</dbReference>
<dbReference type="AlphaFoldDB" id="A0A3D8IR82"/>
<keyword evidence="4" id="KW-1185">Reference proteome</keyword>
<gene>
    <name evidence="3" type="ORF">CQA54_05515</name>
</gene>
<protein>
    <submittedName>
        <fullName evidence="3">Type II toxin-antitoxin system RelE/ParE family toxin</fullName>
    </submittedName>
</protein>
<dbReference type="InterPro" id="IPR035093">
    <property type="entry name" value="RelE/ParE_toxin_dom_sf"/>
</dbReference>
<dbReference type="PANTHER" id="PTHR33755:SF6">
    <property type="entry name" value="PLASMID STABILIZATION SYSTEM PROTEIN"/>
    <property type="match status" value="1"/>
</dbReference>
<keyword evidence="2" id="KW-1277">Toxin-antitoxin system</keyword>
<evidence type="ECO:0000313" key="4">
    <source>
        <dbReference type="Proteomes" id="UP000256514"/>
    </source>
</evidence>
<proteinExistence type="inferred from homology"/>
<organism evidence="3 4">
    <name type="scientific">Helicobacter equorum</name>
    <dbReference type="NCBI Taxonomy" id="361872"/>
    <lineage>
        <taxon>Bacteria</taxon>
        <taxon>Pseudomonadati</taxon>
        <taxon>Campylobacterota</taxon>
        <taxon>Epsilonproteobacteria</taxon>
        <taxon>Campylobacterales</taxon>
        <taxon>Helicobacteraceae</taxon>
        <taxon>Helicobacter</taxon>
    </lineage>
</organism>
<evidence type="ECO:0000256" key="1">
    <source>
        <dbReference type="ARBA" id="ARBA00006226"/>
    </source>
</evidence>
<sequence>MVVCYSSEFIEQLANIVSFIAQDNQTRADEFSSTLKQKIETITQMPYRFRQNPILQDKNIRDLIYKGYVVVFAISQDTITILGIFKHNIWKPESLDNKT</sequence>
<dbReference type="Proteomes" id="UP000256514">
    <property type="component" value="Unassembled WGS sequence"/>
</dbReference>
<dbReference type="Pfam" id="PF05016">
    <property type="entry name" value="ParE_toxin"/>
    <property type="match status" value="1"/>
</dbReference>
<evidence type="ECO:0000313" key="3">
    <source>
        <dbReference type="EMBL" id="RDU67426.1"/>
    </source>
</evidence>
<dbReference type="Gene3D" id="3.30.2310.20">
    <property type="entry name" value="RelE-like"/>
    <property type="match status" value="1"/>
</dbReference>
<comment type="caution">
    <text evidence="3">The sequence shown here is derived from an EMBL/GenBank/DDBJ whole genome shotgun (WGS) entry which is preliminary data.</text>
</comment>
<dbReference type="EMBL" id="NXLT01000003">
    <property type="protein sequence ID" value="RDU67426.1"/>
    <property type="molecule type" value="Genomic_DNA"/>
</dbReference>
<accession>A0A3D8IR82</accession>
<dbReference type="RefSeq" id="WP_115571134.1">
    <property type="nucleotide sequence ID" value="NZ_NXLT01000003.1"/>
</dbReference>
<evidence type="ECO:0000256" key="2">
    <source>
        <dbReference type="ARBA" id="ARBA00022649"/>
    </source>
</evidence>